<dbReference type="GO" id="GO:0016861">
    <property type="term" value="F:intramolecular oxidoreductase activity, interconverting aldoses and ketoses"/>
    <property type="evidence" value="ECO:0007669"/>
    <property type="project" value="InterPro"/>
</dbReference>
<accession>A0A3E4MJA6</accession>
<dbReference type="AlphaFoldDB" id="A0A3E4MJA6"/>
<dbReference type="GO" id="GO:0005737">
    <property type="term" value="C:cytoplasm"/>
    <property type="evidence" value="ECO:0007669"/>
    <property type="project" value="InterPro"/>
</dbReference>
<keyword evidence="1" id="KW-0413">Isomerase</keyword>
<organism evidence="3 4">
    <name type="scientific">Dorea formicigenerans</name>
    <dbReference type="NCBI Taxonomy" id="39486"/>
    <lineage>
        <taxon>Bacteria</taxon>
        <taxon>Bacillati</taxon>
        <taxon>Bacillota</taxon>
        <taxon>Clostridia</taxon>
        <taxon>Lachnospirales</taxon>
        <taxon>Lachnospiraceae</taxon>
        <taxon>Dorea</taxon>
    </lineage>
</organism>
<reference evidence="3 4" key="1">
    <citation type="submission" date="2018-08" db="EMBL/GenBank/DDBJ databases">
        <title>A genome reference for cultivated species of the human gut microbiota.</title>
        <authorList>
            <person name="Zou Y."/>
            <person name="Xue W."/>
            <person name="Luo G."/>
        </authorList>
    </citation>
    <scope>NUCLEOTIDE SEQUENCE [LARGE SCALE GENOMIC DNA]</scope>
    <source>
        <strain evidence="3 4">TF11-11</strain>
    </source>
</reference>
<dbReference type="Proteomes" id="UP000261208">
    <property type="component" value="Unassembled WGS sequence"/>
</dbReference>
<comment type="caution">
    <text evidence="3">The sequence shown here is derived from an EMBL/GenBank/DDBJ whole genome shotgun (WGS) entry which is preliminary data.</text>
</comment>
<dbReference type="GO" id="GO:0005996">
    <property type="term" value="P:monosaccharide metabolic process"/>
    <property type="evidence" value="ECO:0007669"/>
    <property type="project" value="InterPro"/>
</dbReference>
<dbReference type="RefSeq" id="WP_117649115.1">
    <property type="nucleotide sequence ID" value="NZ_QSQQ01000003.1"/>
</dbReference>
<sequence length="398" mass="44619">MEELKVKFLMGPPDCNDPHIPEYSENYLKELGKVLGMPVVCREIEEVKNQALSVYFIASGGAEPGFKEVYKQVEEPYILLTTPAYNSLAAAMEIMGFLQEQGLEGEILHGSHEEISKRLHILLRTANAKKKLNGMRLGCFGEPGGLIASNVEFQMFQSATGAIMEMYDLNELIDEYRDGGYIENKYTQQLLEKGYNLEETKKALNVYGALKRLIKKYDLNAVTVRCFDLLKAVHTTGCLALAILNAEGIPAACEGDQKSLISMVILNALTGGSGFMANPSCMDSEKKEIIFAHCTLPIDMPDDYNLTTHFESGVGVAVAGNLESQEMTIFKCDETMKRYYAGRATLLETMHRKDLCRTQMKLYLEDGTEYFAKSPISNHHIICKGDWKEVIDQFFEQM</sequence>
<evidence type="ECO:0008006" key="5">
    <source>
        <dbReference type="Google" id="ProtNLM"/>
    </source>
</evidence>
<proteinExistence type="predicted"/>
<evidence type="ECO:0000313" key="4">
    <source>
        <dbReference type="Proteomes" id="UP000261208"/>
    </source>
</evidence>
<protein>
    <recommendedName>
        <fullName evidence="5">Fucose isomerase</fullName>
    </recommendedName>
</protein>
<dbReference type="InterPro" id="IPR009015">
    <property type="entry name" value="Fucose_isomerase_N/cen_sf"/>
</dbReference>
<dbReference type="PANTHER" id="PTHR36120">
    <property type="entry name" value="FUCOSE ISOMERASE"/>
    <property type="match status" value="1"/>
</dbReference>
<evidence type="ECO:0000256" key="2">
    <source>
        <dbReference type="ARBA" id="ARBA00023277"/>
    </source>
</evidence>
<dbReference type="EMBL" id="QSQQ01000003">
    <property type="protein sequence ID" value="RGK49791.1"/>
    <property type="molecule type" value="Genomic_DNA"/>
</dbReference>
<dbReference type="PANTHER" id="PTHR36120:SF2">
    <property type="entry name" value="FUCOSE ISOMERASE"/>
    <property type="match status" value="1"/>
</dbReference>
<evidence type="ECO:0000313" key="3">
    <source>
        <dbReference type="EMBL" id="RGK49791.1"/>
    </source>
</evidence>
<keyword evidence="2" id="KW-0119">Carbohydrate metabolism</keyword>
<name>A0A3E4MJA6_9FIRM</name>
<gene>
    <name evidence="3" type="ORF">DXD10_03895</name>
</gene>
<evidence type="ECO:0000256" key="1">
    <source>
        <dbReference type="ARBA" id="ARBA00023235"/>
    </source>
</evidence>
<dbReference type="SUPFAM" id="SSF53743">
    <property type="entry name" value="FucI/AraA N-terminal and middle domains"/>
    <property type="match status" value="1"/>
</dbReference>